<dbReference type="EMBL" id="CM042032">
    <property type="protein sequence ID" value="KAI3776441.1"/>
    <property type="molecule type" value="Genomic_DNA"/>
</dbReference>
<accession>A0ACB9G067</accession>
<keyword evidence="2" id="KW-1185">Reference proteome</keyword>
<sequence>MDDDIPPLSNEVVQFLRAIASPQEDNGFPHTDAGAGDLVHHRNDLEESDDNDHEDEHDQNHNQGNRDRDGSNDANEELRRRNRRHALRLRLRDLGLSAGRHDRILDWAELLLQLEDQSVTFGLQRLEFEDSYIGNPDDYVDMTAYDSLLQTLAESDGGGRRGAPPASKLVVEALQTVNVNESSTDLCAVCNDEVFNNEEKIVKQLPCGHLYHGVCITPWLNSTNTCPVCRHELPTDDLEYEEGRRQRSMAMASEIDHGSEV</sequence>
<reference evidence="2" key="1">
    <citation type="journal article" date="2022" name="Mol. Ecol. Resour.">
        <title>The genomes of chicory, endive, great burdock and yacon provide insights into Asteraceae palaeo-polyploidization history and plant inulin production.</title>
        <authorList>
            <person name="Fan W."/>
            <person name="Wang S."/>
            <person name="Wang H."/>
            <person name="Wang A."/>
            <person name="Jiang F."/>
            <person name="Liu H."/>
            <person name="Zhao H."/>
            <person name="Xu D."/>
            <person name="Zhang Y."/>
        </authorList>
    </citation>
    <scope>NUCLEOTIDE SEQUENCE [LARGE SCALE GENOMIC DNA]</scope>
    <source>
        <strain evidence="2">cv. Yunnan</strain>
    </source>
</reference>
<dbReference type="Proteomes" id="UP001056120">
    <property type="component" value="Linkage Group LG15"/>
</dbReference>
<reference evidence="1 2" key="2">
    <citation type="journal article" date="2022" name="Mol. Ecol. Resour.">
        <title>The genomes of chicory, endive, great burdock and yacon provide insights into Asteraceae paleo-polyploidization history and plant inulin production.</title>
        <authorList>
            <person name="Fan W."/>
            <person name="Wang S."/>
            <person name="Wang H."/>
            <person name="Wang A."/>
            <person name="Jiang F."/>
            <person name="Liu H."/>
            <person name="Zhao H."/>
            <person name="Xu D."/>
            <person name="Zhang Y."/>
        </authorList>
    </citation>
    <scope>NUCLEOTIDE SEQUENCE [LARGE SCALE GENOMIC DNA]</scope>
    <source>
        <strain evidence="2">cv. Yunnan</strain>
        <tissue evidence="1">Leaves</tissue>
    </source>
</reference>
<organism evidence="1 2">
    <name type="scientific">Smallanthus sonchifolius</name>
    <dbReference type="NCBI Taxonomy" id="185202"/>
    <lineage>
        <taxon>Eukaryota</taxon>
        <taxon>Viridiplantae</taxon>
        <taxon>Streptophyta</taxon>
        <taxon>Embryophyta</taxon>
        <taxon>Tracheophyta</taxon>
        <taxon>Spermatophyta</taxon>
        <taxon>Magnoliopsida</taxon>
        <taxon>eudicotyledons</taxon>
        <taxon>Gunneridae</taxon>
        <taxon>Pentapetalae</taxon>
        <taxon>asterids</taxon>
        <taxon>campanulids</taxon>
        <taxon>Asterales</taxon>
        <taxon>Asteraceae</taxon>
        <taxon>Asteroideae</taxon>
        <taxon>Heliantheae alliance</taxon>
        <taxon>Millerieae</taxon>
        <taxon>Smallanthus</taxon>
    </lineage>
</organism>
<evidence type="ECO:0000313" key="1">
    <source>
        <dbReference type="EMBL" id="KAI3776441.1"/>
    </source>
</evidence>
<protein>
    <submittedName>
        <fullName evidence="1">Uncharacterized protein</fullName>
    </submittedName>
</protein>
<evidence type="ECO:0000313" key="2">
    <source>
        <dbReference type="Proteomes" id="UP001056120"/>
    </source>
</evidence>
<comment type="caution">
    <text evidence="1">The sequence shown here is derived from an EMBL/GenBank/DDBJ whole genome shotgun (WGS) entry which is preliminary data.</text>
</comment>
<proteinExistence type="predicted"/>
<gene>
    <name evidence="1" type="ORF">L1987_46223</name>
</gene>
<name>A0ACB9G067_9ASTR</name>